<dbReference type="EMBL" id="JAYKXP010000023">
    <property type="protein sequence ID" value="KAK7045788.1"/>
    <property type="molecule type" value="Genomic_DNA"/>
</dbReference>
<dbReference type="Proteomes" id="UP001383192">
    <property type="component" value="Unassembled WGS sequence"/>
</dbReference>
<organism evidence="1 2">
    <name type="scientific">Paramarasmius palmivorus</name>
    <dbReference type="NCBI Taxonomy" id="297713"/>
    <lineage>
        <taxon>Eukaryota</taxon>
        <taxon>Fungi</taxon>
        <taxon>Dikarya</taxon>
        <taxon>Basidiomycota</taxon>
        <taxon>Agaricomycotina</taxon>
        <taxon>Agaricomycetes</taxon>
        <taxon>Agaricomycetidae</taxon>
        <taxon>Agaricales</taxon>
        <taxon>Marasmiineae</taxon>
        <taxon>Marasmiaceae</taxon>
        <taxon>Paramarasmius</taxon>
    </lineage>
</organism>
<keyword evidence="2" id="KW-1185">Reference proteome</keyword>
<proteinExistence type="predicted"/>
<accession>A0AAW0D490</accession>
<evidence type="ECO:0000313" key="2">
    <source>
        <dbReference type="Proteomes" id="UP001383192"/>
    </source>
</evidence>
<evidence type="ECO:0000313" key="1">
    <source>
        <dbReference type="EMBL" id="KAK7045788.1"/>
    </source>
</evidence>
<dbReference type="AlphaFoldDB" id="A0AAW0D490"/>
<comment type="caution">
    <text evidence="1">The sequence shown here is derived from an EMBL/GenBank/DDBJ whole genome shotgun (WGS) entry which is preliminary data.</text>
</comment>
<reference evidence="1 2" key="1">
    <citation type="submission" date="2024-01" db="EMBL/GenBank/DDBJ databases">
        <title>A draft genome for a cacao thread blight-causing isolate of Paramarasmius palmivorus.</title>
        <authorList>
            <person name="Baruah I.K."/>
            <person name="Bukari Y."/>
            <person name="Amoako-Attah I."/>
            <person name="Meinhardt L.W."/>
            <person name="Bailey B.A."/>
            <person name="Cohen S.P."/>
        </authorList>
    </citation>
    <scope>NUCLEOTIDE SEQUENCE [LARGE SCALE GENOMIC DNA]</scope>
    <source>
        <strain evidence="1 2">GH-12</strain>
    </source>
</reference>
<sequence>MPPVRKGSLLKAPNTDEVIRCTNGHVKFLSEHPAVPWPASVKGVFIGCGSRAVHCVQVPLFDTEDPPYVAHVDDVVTFYWFPPFKGVLPLMFDILEAKEAVERDIQYRVYVYPQSCDLLHHNRDRNRFWYLFSHGLQVVLGPILVIKFTPSTMTPQPLHKPEVKDTLKAVFSSTRIFFDGEIPDSLAIGVADV</sequence>
<gene>
    <name evidence="1" type="ORF">VNI00_007189</name>
</gene>
<protein>
    <submittedName>
        <fullName evidence="1">Uncharacterized protein</fullName>
    </submittedName>
</protein>
<name>A0AAW0D490_9AGAR</name>